<feature type="signal peptide" evidence="13">
    <location>
        <begin position="1"/>
        <end position="16"/>
    </location>
</feature>
<evidence type="ECO:0000256" key="13">
    <source>
        <dbReference type="SAM" id="SignalP"/>
    </source>
</evidence>
<dbReference type="RefSeq" id="WP_230528103.1">
    <property type="nucleotide sequence ID" value="NZ_JAJGAK010000004.1"/>
</dbReference>
<evidence type="ECO:0000256" key="2">
    <source>
        <dbReference type="ARBA" id="ARBA00022448"/>
    </source>
</evidence>
<comment type="caution">
    <text evidence="16">The sequence shown here is derived from an EMBL/GenBank/DDBJ whole genome shotgun (WGS) entry which is preliminary data.</text>
</comment>
<keyword evidence="13" id="KW-0732">Signal</keyword>
<evidence type="ECO:0000256" key="10">
    <source>
        <dbReference type="ARBA" id="ARBA00023237"/>
    </source>
</evidence>
<feature type="domain" description="TonB-dependent receptor-like beta-barrel" evidence="14">
    <location>
        <begin position="243"/>
        <end position="661"/>
    </location>
</feature>
<dbReference type="PANTHER" id="PTHR32552:SF81">
    <property type="entry name" value="TONB-DEPENDENT OUTER MEMBRANE RECEPTOR"/>
    <property type="match status" value="1"/>
</dbReference>
<evidence type="ECO:0000256" key="5">
    <source>
        <dbReference type="ARBA" id="ARBA00022692"/>
    </source>
</evidence>
<dbReference type="InterPro" id="IPR039426">
    <property type="entry name" value="TonB-dep_rcpt-like"/>
</dbReference>
<evidence type="ECO:0000256" key="1">
    <source>
        <dbReference type="ARBA" id="ARBA00004571"/>
    </source>
</evidence>
<name>A0ABS8JL11_9GAMM</name>
<dbReference type="Gene3D" id="2.40.170.20">
    <property type="entry name" value="TonB-dependent receptor, beta-barrel domain"/>
    <property type="match status" value="1"/>
</dbReference>
<dbReference type="CDD" id="cd01347">
    <property type="entry name" value="ligand_gated_channel"/>
    <property type="match status" value="1"/>
</dbReference>
<dbReference type="Pfam" id="PF07715">
    <property type="entry name" value="Plug"/>
    <property type="match status" value="1"/>
</dbReference>
<keyword evidence="10 11" id="KW-0998">Cell outer membrane</keyword>
<evidence type="ECO:0000256" key="11">
    <source>
        <dbReference type="PROSITE-ProRule" id="PRU01360"/>
    </source>
</evidence>
<dbReference type="Proteomes" id="UP001165293">
    <property type="component" value="Unassembled WGS sequence"/>
</dbReference>
<dbReference type="EMBL" id="JAJGAK010000004">
    <property type="protein sequence ID" value="MCC8364309.1"/>
    <property type="molecule type" value="Genomic_DNA"/>
</dbReference>
<keyword evidence="9 11" id="KW-0472">Membrane</keyword>
<keyword evidence="5 11" id="KW-0812">Transmembrane</keyword>
<dbReference type="InterPro" id="IPR000531">
    <property type="entry name" value="Beta-barrel_TonB"/>
</dbReference>
<evidence type="ECO:0000256" key="7">
    <source>
        <dbReference type="ARBA" id="ARBA00023065"/>
    </source>
</evidence>
<dbReference type="Pfam" id="PF00593">
    <property type="entry name" value="TonB_dep_Rec_b-barrel"/>
    <property type="match status" value="1"/>
</dbReference>
<comment type="similarity">
    <text evidence="11 12">Belongs to the TonB-dependent receptor family.</text>
</comment>
<keyword evidence="7" id="KW-0406">Ion transport</keyword>
<sequence>MRCLPLCALLPAAAFAQTTAPAAAPVELDRVQVTATRLPETARDVPASVSVIERDDGRVDTLGAALSERLTTVPGLLARDRRNYAQDEQISIRGFGTRASFGIRGVRLYLDGVPATMPDGQGQVSHMPLAFARRIEILRGPFSVSYGNASGGVIQVFTDDPASPGSMRATAAYGSDAARRVSFEANDRGDALGWLAGAQHFATDGFREHSAAERNTLHGKLAFDAGATRATLVVDALAAPNAQDPGGLDRDQFARDPAQAAPTSLLFDTRKSVDQRQLGAVVEHDARIGTLRAMAYAGRRDVEQFLAIPVGTQRNPLSGGGVIDLGAPYSGIDVRWTSREAPLQWVAGIAWDRQRQDRRGYENFVGDRLGVRGALRADQTDRVDAFDPFLQATWRANDAWSFSAGVRHSRVRFRSDDHYITADNPDDSGRLDYSATSPVLGANWRANDAVSFYAAYGEGFETPTFNELQYRSDGGSGLNFALNAATTRSAEAGMKVSRGGLRTELALFRAQTDDELTVGTSAGGRTTFQNAGHAQRTGLELSGAVPLGDAWEAEFALTWLDAHFTDGFLACAGVPCTSPSVPVPAGTRIPGIPRTAAQAALRWGGDIGWHARIEGLYVGAVPVNNFGDERAAAYAVFGASAGYGFVAGDGDGRVFLAIDNLGDRTYAGSVIVNESNRRYYEPAPDRGFTVGVEWRWR</sequence>
<dbReference type="InterPro" id="IPR036942">
    <property type="entry name" value="Beta-barrel_TonB_sf"/>
</dbReference>
<keyword evidence="4" id="KW-0410">Iron transport</keyword>
<accession>A0ABS8JL11</accession>
<evidence type="ECO:0000259" key="15">
    <source>
        <dbReference type="Pfam" id="PF07715"/>
    </source>
</evidence>
<evidence type="ECO:0000313" key="16">
    <source>
        <dbReference type="EMBL" id="MCC8364309.1"/>
    </source>
</evidence>
<evidence type="ECO:0000256" key="9">
    <source>
        <dbReference type="ARBA" id="ARBA00023136"/>
    </source>
</evidence>
<evidence type="ECO:0000256" key="4">
    <source>
        <dbReference type="ARBA" id="ARBA00022496"/>
    </source>
</evidence>
<keyword evidence="8 12" id="KW-0798">TonB box</keyword>
<evidence type="ECO:0000259" key="14">
    <source>
        <dbReference type="Pfam" id="PF00593"/>
    </source>
</evidence>
<proteinExistence type="inferred from homology"/>
<dbReference type="InterPro" id="IPR037066">
    <property type="entry name" value="Plug_dom_sf"/>
</dbReference>
<keyword evidence="6" id="KW-0408">Iron</keyword>
<evidence type="ECO:0000256" key="3">
    <source>
        <dbReference type="ARBA" id="ARBA00022452"/>
    </source>
</evidence>
<organism evidence="16 17">
    <name type="scientific">Noviluteimonas lactosilytica</name>
    <dbReference type="NCBI Taxonomy" id="2888523"/>
    <lineage>
        <taxon>Bacteria</taxon>
        <taxon>Pseudomonadati</taxon>
        <taxon>Pseudomonadota</taxon>
        <taxon>Gammaproteobacteria</taxon>
        <taxon>Lysobacterales</taxon>
        <taxon>Lysobacteraceae</taxon>
        <taxon>Noviluteimonas</taxon>
    </lineage>
</organism>
<keyword evidence="3 11" id="KW-1134">Transmembrane beta strand</keyword>
<dbReference type="SUPFAM" id="SSF56935">
    <property type="entry name" value="Porins"/>
    <property type="match status" value="1"/>
</dbReference>
<evidence type="ECO:0000313" key="17">
    <source>
        <dbReference type="Proteomes" id="UP001165293"/>
    </source>
</evidence>
<evidence type="ECO:0000256" key="8">
    <source>
        <dbReference type="ARBA" id="ARBA00023077"/>
    </source>
</evidence>
<evidence type="ECO:0000256" key="6">
    <source>
        <dbReference type="ARBA" id="ARBA00023004"/>
    </source>
</evidence>
<feature type="domain" description="TonB-dependent receptor plug" evidence="15">
    <location>
        <begin position="42"/>
        <end position="153"/>
    </location>
</feature>
<comment type="subcellular location">
    <subcellularLocation>
        <location evidence="1 11">Cell outer membrane</location>
        <topology evidence="1 11">Multi-pass membrane protein</topology>
    </subcellularLocation>
</comment>
<dbReference type="InterPro" id="IPR012910">
    <property type="entry name" value="Plug_dom"/>
</dbReference>
<dbReference type="Gene3D" id="2.170.130.10">
    <property type="entry name" value="TonB-dependent receptor, plug domain"/>
    <property type="match status" value="1"/>
</dbReference>
<keyword evidence="16" id="KW-0675">Receptor</keyword>
<keyword evidence="17" id="KW-1185">Reference proteome</keyword>
<feature type="chain" id="PRO_5045171943" evidence="13">
    <location>
        <begin position="17"/>
        <end position="697"/>
    </location>
</feature>
<evidence type="ECO:0000256" key="12">
    <source>
        <dbReference type="RuleBase" id="RU003357"/>
    </source>
</evidence>
<dbReference type="PROSITE" id="PS52016">
    <property type="entry name" value="TONB_DEPENDENT_REC_3"/>
    <property type="match status" value="1"/>
</dbReference>
<reference evidence="16" key="1">
    <citation type="submission" date="2021-10" db="EMBL/GenBank/DDBJ databases">
        <authorList>
            <person name="Lyu M."/>
            <person name="Wang X."/>
            <person name="Meng X."/>
            <person name="Xu K."/>
        </authorList>
    </citation>
    <scope>NUCLEOTIDE SEQUENCE</scope>
    <source>
        <strain evidence="16">A6</strain>
    </source>
</reference>
<dbReference type="PANTHER" id="PTHR32552">
    <property type="entry name" value="FERRICHROME IRON RECEPTOR-RELATED"/>
    <property type="match status" value="1"/>
</dbReference>
<keyword evidence="2 11" id="KW-0813">Transport</keyword>
<gene>
    <name evidence="16" type="ORF">LK996_14640</name>
</gene>
<protein>
    <submittedName>
        <fullName evidence="16">TonB-dependent receptor</fullName>
    </submittedName>
</protein>